<sequence length="145" mass="16454">MSSVFKKTGISEQEQREISTIVFVKLAESGELDEAVITDHPKLFIEWNENWTGKAGAIVSEGGNLYRSIHDVLTTAQNTKPSETPSMWTQIGNPQEEYPEWYQPIGAHDAYSMGDKVSHNSKYWKSTVNNNVWEPGVYGWEEITE</sequence>
<dbReference type="Gene3D" id="2.10.10.90">
    <property type="match status" value="1"/>
</dbReference>
<accession>A0A8S5PF17</accession>
<name>A0A8S5PF17_9CAUD</name>
<proteinExistence type="predicted"/>
<organism evidence="1">
    <name type="scientific">Siphoviridae sp. ctO0R2</name>
    <dbReference type="NCBI Taxonomy" id="2825476"/>
    <lineage>
        <taxon>Viruses</taxon>
        <taxon>Duplodnaviria</taxon>
        <taxon>Heunggongvirae</taxon>
        <taxon>Uroviricota</taxon>
        <taxon>Caudoviricetes</taxon>
    </lineage>
</organism>
<protein>
    <submittedName>
        <fullName evidence="1">Protease II</fullName>
    </submittedName>
</protein>
<dbReference type="GO" id="GO:0008233">
    <property type="term" value="F:peptidase activity"/>
    <property type="evidence" value="ECO:0007669"/>
    <property type="project" value="UniProtKB-KW"/>
</dbReference>
<dbReference type="EMBL" id="BK015400">
    <property type="protein sequence ID" value="DAE04969.1"/>
    <property type="molecule type" value="Genomic_DNA"/>
</dbReference>
<keyword evidence="1" id="KW-0378">Hydrolase</keyword>
<reference evidence="1" key="1">
    <citation type="journal article" date="2021" name="Proc. Natl. Acad. Sci. U.S.A.">
        <title>A Catalog of Tens of Thousands of Viruses from Human Metagenomes Reveals Hidden Associations with Chronic Diseases.</title>
        <authorList>
            <person name="Tisza M.J."/>
            <person name="Buck C.B."/>
        </authorList>
    </citation>
    <scope>NUCLEOTIDE SEQUENCE</scope>
    <source>
        <strain evidence="1">CtO0R2</strain>
    </source>
</reference>
<keyword evidence="1" id="KW-0645">Protease</keyword>
<dbReference type="GO" id="GO:0006508">
    <property type="term" value="P:proteolysis"/>
    <property type="evidence" value="ECO:0007669"/>
    <property type="project" value="UniProtKB-KW"/>
</dbReference>
<evidence type="ECO:0000313" key="1">
    <source>
        <dbReference type="EMBL" id="DAE04969.1"/>
    </source>
</evidence>